<proteinExistence type="predicted"/>
<gene>
    <name evidence="1" type="ORF">PCAMFM013_S101g000002</name>
</gene>
<evidence type="ECO:0000313" key="1">
    <source>
        <dbReference type="EMBL" id="CRL31272.1"/>
    </source>
</evidence>
<accession>A0A0G4PYN0</accession>
<dbReference type="AlphaFoldDB" id="A0A0G4PYN0"/>
<dbReference type="Proteomes" id="UP000053732">
    <property type="component" value="Unassembled WGS sequence"/>
</dbReference>
<protein>
    <submittedName>
        <fullName evidence="1">Str. FM013</fullName>
    </submittedName>
</protein>
<keyword evidence="2" id="KW-1185">Reference proteome</keyword>
<name>A0A0G4PYN0_PENC3</name>
<evidence type="ECO:0000313" key="2">
    <source>
        <dbReference type="Proteomes" id="UP000053732"/>
    </source>
</evidence>
<organism evidence="1 2">
    <name type="scientific">Penicillium camemberti (strain FM 013)</name>
    <dbReference type="NCBI Taxonomy" id="1429867"/>
    <lineage>
        <taxon>Eukaryota</taxon>
        <taxon>Fungi</taxon>
        <taxon>Dikarya</taxon>
        <taxon>Ascomycota</taxon>
        <taxon>Pezizomycotina</taxon>
        <taxon>Eurotiomycetes</taxon>
        <taxon>Eurotiomycetidae</taxon>
        <taxon>Eurotiales</taxon>
        <taxon>Aspergillaceae</taxon>
        <taxon>Penicillium</taxon>
    </lineage>
</organism>
<dbReference type="EMBL" id="HG793232">
    <property type="protein sequence ID" value="CRL31272.1"/>
    <property type="molecule type" value="Genomic_DNA"/>
</dbReference>
<sequence length="46" mass="5201">MELSIRPIAHPQSRDPYRFFPLDGKDLNSVTDKALATLLISSPILY</sequence>
<reference evidence="1 2" key="1">
    <citation type="journal article" date="2014" name="Nat. Commun.">
        <title>Multiple recent horizontal transfers of a large genomic region in cheese making fungi.</title>
        <authorList>
            <person name="Cheeseman K."/>
            <person name="Ropars J."/>
            <person name="Renault P."/>
            <person name="Dupont J."/>
            <person name="Gouzy J."/>
            <person name="Branca A."/>
            <person name="Abraham A.L."/>
            <person name="Ceppi M."/>
            <person name="Conseiller E."/>
            <person name="Debuchy R."/>
            <person name="Malagnac F."/>
            <person name="Goarin A."/>
            <person name="Silar P."/>
            <person name="Lacoste S."/>
            <person name="Sallet E."/>
            <person name="Bensimon A."/>
            <person name="Giraud T."/>
            <person name="Brygoo Y."/>
        </authorList>
    </citation>
    <scope>NUCLEOTIDE SEQUENCE [LARGE SCALE GENOMIC DNA]</scope>
    <source>
        <strain evidence="2">FM 013</strain>
    </source>
</reference>
<dbReference type="STRING" id="1429867.A0A0G4PYN0"/>